<dbReference type="GO" id="GO:0051607">
    <property type="term" value="P:defense response to virus"/>
    <property type="evidence" value="ECO:0007669"/>
    <property type="project" value="UniProtKB-KW"/>
</dbReference>
<dbReference type="AlphaFoldDB" id="A0A317T804"/>
<reference evidence="9" key="1">
    <citation type="submission" date="2017-10" db="EMBL/GenBank/DDBJ databases">
        <authorList>
            <person name="Gaisin V.A."/>
            <person name="Rysina M.S."/>
            <person name="Grouzdev D.S."/>
        </authorList>
    </citation>
    <scope>NUCLEOTIDE SEQUENCE [LARGE SCALE GENOMIC DNA]</scope>
    <source>
        <strain evidence="9">V1</strain>
    </source>
</reference>
<comment type="similarity">
    <text evidence="2">Belongs to the CRISPR-associated Csm5 family.</text>
</comment>
<dbReference type="PANTHER" id="PTHR38007:SF1">
    <property type="entry name" value="CRISPR SYSTEM CMS PROTEIN CSM5"/>
    <property type="match status" value="1"/>
</dbReference>
<dbReference type="EMBL" id="PDNZ01000002">
    <property type="protein sequence ID" value="PWW82843.1"/>
    <property type="molecule type" value="Genomic_DNA"/>
</dbReference>
<evidence type="ECO:0000256" key="3">
    <source>
        <dbReference type="ARBA" id="ARBA00016113"/>
    </source>
</evidence>
<dbReference type="InterPro" id="IPR005537">
    <property type="entry name" value="RAMP_III_fam"/>
</dbReference>
<evidence type="ECO:0000259" key="7">
    <source>
        <dbReference type="Pfam" id="PF03787"/>
    </source>
</evidence>
<evidence type="ECO:0000256" key="2">
    <source>
        <dbReference type="ARBA" id="ARBA00006680"/>
    </source>
</evidence>
<dbReference type="Proteomes" id="UP000246278">
    <property type="component" value="Unassembled WGS sequence"/>
</dbReference>
<dbReference type="GO" id="GO:0003723">
    <property type="term" value="F:RNA binding"/>
    <property type="evidence" value="ECO:0007669"/>
    <property type="project" value="UniProtKB-KW"/>
</dbReference>
<evidence type="ECO:0000256" key="4">
    <source>
        <dbReference type="ARBA" id="ARBA00022884"/>
    </source>
</evidence>
<evidence type="ECO:0000256" key="5">
    <source>
        <dbReference type="ARBA" id="ARBA00023118"/>
    </source>
</evidence>
<name>A0A317T804_9CHLB</name>
<keyword evidence="9" id="KW-1185">Reference proteome</keyword>
<dbReference type="InterPro" id="IPR010173">
    <property type="entry name" value="CRISPR-assoc_Csm5"/>
</dbReference>
<feature type="domain" description="CRISPR type III-associated protein" evidence="7">
    <location>
        <begin position="13"/>
        <end position="305"/>
    </location>
</feature>
<accession>A0A317T804</accession>
<proteinExistence type="inferred from homology"/>
<gene>
    <name evidence="8" type="ORF">CR164_03640</name>
</gene>
<comment type="function">
    <text evidence="1">This subunit might be involved in maturation of a crRNA intermediate to its mature form.</text>
</comment>
<keyword evidence="5" id="KW-0051">Antiviral defense</keyword>
<protein>
    <recommendedName>
        <fullName evidence="3">CRISPR system Cms protein Csm5</fullName>
    </recommendedName>
    <alternativeName>
        <fullName evidence="6">CRISPR type III A-associated protein Csm5</fullName>
    </alternativeName>
</protein>
<evidence type="ECO:0000256" key="6">
    <source>
        <dbReference type="ARBA" id="ARBA00031720"/>
    </source>
</evidence>
<dbReference type="Pfam" id="PF03787">
    <property type="entry name" value="RAMPs"/>
    <property type="match status" value="1"/>
</dbReference>
<dbReference type="PANTHER" id="PTHR38007">
    <property type="entry name" value="CRISPR SYSTEM CMS PROTEIN CSM5"/>
    <property type="match status" value="1"/>
</dbReference>
<evidence type="ECO:0000313" key="9">
    <source>
        <dbReference type="Proteomes" id="UP000246278"/>
    </source>
</evidence>
<keyword evidence="4" id="KW-0694">RNA-binding</keyword>
<dbReference type="RefSeq" id="WP_110022559.1">
    <property type="nucleotide sequence ID" value="NZ_PDNZ01000002.1"/>
</dbReference>
<sequence>MSYEEKIERRTVKLTTVTPLHIKGKDIDFGQGFVRRNNYSAYAIDHMKLGNYLLSKNKFEVYLEEVDRLISRRKFKDFNFQKFLKHHHLYDIDKPETHDELIKAGVFKGIVESTNDKQFVRDGMQRPFIPGSSIKGFIRVAYIYEHFKSKLFANRETFETEIRDFDRHLTDIFRFISVTDSCELNIQQLKDETVSIISRNTRNEKILAQAEEGEARVIDMFGKIKLQANGIKMYDIDEKLVKQFFLKTGDIISSYKADKKGKVIKELTVKEKTSVSKPVTQKVISLKFKDKEELECFNGETTFDIILNKNNSNVPFKSIEHVLAALDSFSQKIWELETDFISEITENIASITDIGAFYSQPRTANARLGFGTGLISKTPDSILEETMLTELVNAHFDPKKDPPHTRPKSRRVISFDNNAMLPLGWVRLELIT</sequence>
<dbReference type="OrthoDB" id="24360at2"/>
<organism evidence="8 9">
    <name type="scientific">Prosthecochloris marina</name>
    <dbReference type="NCBI Taxonomy" id="2017681"/>
    <lineage>
        <taxon>Bacteria</taxon>
        <taxon>Pseudomonadati</taxon>
        <taxon>Chlorobiota</taxon>
        <taxon>Chlorobiia</taxon>
        <taxon>Chlorobiales</taxon>
        <taxon>Chlorobiaceae</taxon>
        <taxon>Prosthecochloris</taxon>
    </lineage>
</organism>
<evidence type="ECO:0000256" key="1">
    <source>
        <dbReference type="ARBA" id="ARBA00003088"/>
    </source>
</evidence>
<comment type="caution">
    <text evidence="8">The sequence shown here is derived from an EMBL/GenBank/DDBJ whole genome shotgun (WGS) entry which is preliminary data.</text>
</comment>
<evidence type="ECO:0000313" key="8">
    <source>
        <dbReference type="EMBL" id="PWW82843.1"/>
    </source>
</evidence>